<dbReference type="Proteomes" id="UP000809440">
    <property type="component" value="Unassembled WGS sequence"/>
</dbReference>
<dbReference type="EMBL" id="JAFBXE010000010">
    <property type="protein sequence ID" value="MBM2413714.1"/>
    <property type="molecule type" value="Genomic_DNA"/>
</dbReference>
<comment type="caution">
    <text evidence="1">The sequence shown here is derived from an EMBL/GenBank/DDBJ whole genome shotgun (WGS) entry which is preliminary data.</text>
</comment>
<evidence type="ECO:0000313" key="4">
    <source>
        <dbReference type="Proteomes" id="UP000809440"/>
    </source>
</evidence>
<dbReference type="EMBL" id="JAFBXF010000010">
    <property type="protein sequence ID" value="MBM2418383.1"/>
    <property type="molecule type" value="Genomic_DNA"/>
</dbReference>
<protein>
    <submittedName>
        <fullName evidence="1">Uncharacterized protein</fullName>
    </submittedName>
</protein>
<accession>A0A9Q2NTV1</accession>
<organism evidence="1 3">
    <name type="scientific">Marivita cryptomonadis</name>
    <dbReference type="NCBI Taxonomy" id="505252"/>
    <lineage>
        <taxon>Bacteria</taxon>
        <taxon>Pseudomonadati</taxon>
        <taxon>Pseudomonadota</taxon>
        <taxon>Alphaproteobacteria</taxon>
        <taxon>Rhodobacterales</taxon>
        <taxon>Roseobacteraceae</taxon>
        <taxon>Marivita</taxon>
    </lineage>
</organism>
<dbReference type="OrthoDB" id="9775358at2"/>
<dbReference type="AlphaFoldDB" id="A0A9Q2NTV1"/>
<gene>
    <name evidence="1" type="ORF">JQX41_15465</name>
    <name evidence="2" type="ORF">JQX48_15475</name>
</gene>
<dbReference type="GeneID" id="62642549"/>
<sequence length="156" mass="17625">MEQLIDALLDWIDHNSSYDIGHVPHPIVLQLTPEALTREFYTGVPHLMPDDGVDERVNALYAAGDGPHGTIYLLAAGVYQDAEFFDQPTENPLWREVLLHELVHHVQWQSGVADTWQCPAQGESEAYSLGARYLTQSAATDPMPNRNFWSMIYSRC</sequence>
<dbReference type="Proteomes" id="UP000755667">
    <property type="component" value="Unassembled WGS sequence"/>
</dbReference>
<evidence type="ECO:0000313" key="3">
    <source>
        <dbReference type="Proteomes" id="UP000755667"/>
    </source>
</evidence>
<dbReference type="RefSeq" id="WP_085632199.1">
    <property type="nucleotide sequence ID" value="NZ_JAFBWU010000010.1"/>
</dbReference>
<evidence type="ECO:0000313" key="1">
    <source>
        <dbReference type="EMBL" id="MBM2413714.1"/>
    </source>
</evidence>
<proteinExistence type="predicted"/>
<evidence type="ECO:0000313" key="2">
    <source>
        <dbReference type="EMBL" id="MBM2418383.1"/>
    </source>
</evidence>
<keyword evidence="4" id="KW-1185">Reference proteome</keyword>
<reference evidence="1 4" key="1">
    <citation type="submission" date="2021-01" db="EMBL/GenBank/DDBJ databases">
        <title>Diatom-associated Roseobacters Show Island Model of Population Structure.</title>
        <authorList>
            <person name="Qu L."/>
            <person name="Feng X."/>
            <person name="Chen Y."/>
            <person name="Li L."/>
            <person name="Wang X."/>
            <person name="Hu Z."/>
            <person name="Wang H."/>
            <person name="Luo H."/>
        </authorList>
    </citation>
    <scope>NUCLEOTIDE SEQUENCE</scope>
    <source>
        <strain evidence="2 4">CC28-63</strain>
        <strain evidence="1">CC28-69</strain>
    </source>
</reference>
<name>A0A9Q2NTV1_9RHOB</name>